<evidence type="ECO:0000313" key="3">
    <source>
        <dbReference type="Proteomes" id="UP000229366"/>
    </source>
</evidence>
<evidence type="ECO:0000313" key="2">
    <source>
        <dbReference type="EMBL" id="PJI79923.1"/>
    </source>
</evidence>
<keyword evidence="3" id="KW-1185">Reference proteome</keyword>
<feature type="transmembrane region" description="Helical" evidence="1">
    <location>
        <begin position="416"/>
        <end position="433"/>
    </location>
</feature>
<proteinExistence type="predicted"/>
<feature type="transmembrane region" description="Helical" evidence="1">
    <location>
        <begin position="109"/>
        <end position="127"/>
    </location>
</feature>
<evidence type="ECO:0000256" key="1">
    <source>
        <dbReference type="SAM" id="Phobius"/>
    </source>
</evidence>
<gene>
    <name evidence="2" type="ORF">B0G85_0906</name>
</gene>
<dbReference type="PANTHER" id="PTHR37422:SF23">
    <property type="entry name" value="TEICHURONIC ACID BIOSYNTHESIS PROTEIN TUAE"/>
    <property type="match status" value="1"/>
</dbReference>
<dbReference type="EMBL" id="PGTX01000002">
    <property type="protein sequence ID" value="PJI79923.1"/>
    <property type="molecule type" value="Genomic_DNA"/>
</dbReference>
<dbReference type="AlphaFoldDB" id="A0A2M8VR37"/>
<feature type="transmembrane region" description="Helical" evidence="1">
    <location>
        <begin position="75"/>
        <end position="94"/>
    </location>
</feature>
<organism evidence="2 3">
    <name type="scientific">Polynucleobacter brandtiae</name>
    <dbReference type="NCBI Taxonomy" id="1938816"/>
    <lineage>
        <taxon>Bacteria</taxon>
        <taxon>Pseudomonadati</taxon>
        <taxon>Pseudomonadota</taxon>
        <taxon>Betaproteobacteria</taxon>
        <taxon>Burkholderiales</taxon>
        <taxon>Burkholderiaceae</taxon>
        <taxon>Polynucleobacter</taxon>
    </lineage>
</organism>
<feature type="transmembrane region" description="Helical" evidence="1">
    <location>
        <begin position="136"/>
        <end position="157"/>
    </location>
</feature>
<feature type="transmembrane region" description="Helical" evidence="1">
    <location>
        <begin position="210"/>
        <end position="228"/>
    </location>
</feature>
<accession>A0A2M8VR37</accession>
<feature type="transmembrane region" description="Helical" evidence="1">
    <location>
        <begin position="20"/>
        <end position="37"/>
    </location>
</feature>
<protein>
    <recommendedName>
        <fullName evidence="4">O-antigen ligase family protein</fullName>
    </recommendedName>
</protein>
<evidence type="ECO:0008006" key="4">
    <source>
        <dbReference type="Google" id="ProtNLM"/>
    </source>
</evidence>
<dbReference type="InterPro" id="IPR051533">
    <property type="entry name" value="WaaL-like"/>
</dbReference>
<name>A0A2M8VR37_9BURK</name>
<feature type="transmembrane region" description="Helical" evidence="1">
    <location>
        <begin position="43"/>
        <end position="63"/>
    </location>
</feature>
<feature type="transmembrane region" description="Helical" evidence="1">
    <location>
        <begin position="445"/>
        <end position="461"/>
    </location>
</feature>
<keyword evidence="1" id="KW-1133">Transmembrane helix</keyword>
<feature type="transmembrane region" description="Helical" evidence="1">
    <location>
        <begin position="382"/>
        <end position="404"/>
    </location>
</feature>
<sequence>MMLNNRREKVMSNQTAYRPLQWALIVLSSVLVCIWAMQHTIALRNSLLGVGAILGLFYGFVFFQASARTYPLKTYLAPAMLGAVLVWVLAHYLWLSQAPIVQYQELTSTWLRCLLAAIMGFATGLAITRCPSSIKWLWLGLFAGFVVLYSQYLPRFWSSGVLFQPDYFNYIFFGKHNVVMVGTLLIAGLLAGIGNVLVGKLSPKHRYATLMISFLVISAVLFAYVFLFDTRNGIGLAVILLVFACVTSFLPALVKQQGLTSKGLLILFMGLLVGLTLYFSYRQTQLNQGWNNSLEDAQIAIQIDRYPNWQNPSLMGYPKTPSGRQVTINTYERVAWATAALRLIYEEPLGNGVLHRSLGRSLEKRYPQIAANPNFAAASHSAWLDLGLSLGVPGLALLIGSILLLFKRSWGASSPFAREGVMLSVALLLLYTVAELIGQHGLESLFFWVALLSGLQFWGLVRADQRPLDG</sequence>
<comment type="caution">
    <text evidence="2">The sequence shown here is derived from an EMBL/GenBank/DDBJ whole genome shotgun (WGS) entry which is preliminary data.</text>
</comment>
<keyword evidence="1" id="KW-0812">Transmembrane</keyword>
<dbReference type="Proteomes" id="UP000229366">
    <property type="component" value="Unassembled WGS sequence"/>
</dbReference>
<feature type="transmembrane region" description="Helical" evidence="1">
    <location>
        <begin position="234"/>
        <end position="254"/>
    </location>
</feature>
<reference evidence="2 3" key="1">
    <citation type="submission" date="2017-11" db="EMBL/GenBank/DDBJ databases">
        <title>Genomic Encyclopedia of Type Strains, Phase III (KMG-III): the genomes of soil and plant-associated and newly described type strains.</title>
        <authorList>
            <person name="Whitman W."/>
        </authorList>
    </citation>
    <scope>NUCLEOTIDE SEQUENCE [LARGE SCALE GENOMIC DNA]</scope>
    <source>
        <strain evidence="2 3">UB-Domo-W1</strain>
    </source>
</reference>
<feature type="transmembrane region" description="Helical" evidence="1">
    <location>
        <begin position="177"/>
        <end position="198"/>
    </location>
</feature>
<keyword evidence="1" id="KW-0472">Membrane</keyword>
<feature type="transmembrane region" description="Helical" evidence="1">
    <location>
        <begin position="263"/>
        <end position="281"/>
    </location>
</feature>
<dbReference type="PANTHER" id="PTHR37422">
    <property type="entry name" value="TEICHURONIC ACID BIOSYNTHESIS PROTEIN TUAE"/>
    <property type="match status" value="1"/>
</dbReference>